<dbReference type="InterPro" id="IPR000772">
    <property type="entry name" value="Ricin_B_lectin"/>
</dbReference>
<feature type="transmembrane region" description="Helical" evidence="2">
    <location>
        <begin position="22"/>
        <end position="43"/>
    </location>
</feature>
<reference evidence="5" key="1">
    <citation type="submission" date="2019-10" db="EMBL/GenBank/DDBJ databases">
        <title>Antimicrobial potential of Antarctic Bacteria.</title>
        <authorList>
            <person name="Benaud N."/>
            <person name="Edwards R.J."/>
            <person name="Ferrari B.C."/>
        </authorList>
    </citation>
    <scope>NUCLEOTIDE SEQUENCE [LARGE SCALE GENOMIC DNA]</scope>
    <source>
        <strain evidence="5">NBSH44</strain>
    </source>
</reference>
<accession>A0A7G7BW47</accession>
<dbReference type="Gene3D" id="2.80.10.50">
    <property type="match status" value="1"/>
</dbReference>
<dbReference type="KEGG" id="sfiy:F0344_34130"/>
<evidence type="ECO:0000256" key="2">
    <source>
        <dbReference type="SAM" id="Phobius"/>
    </source>
</evidence>
<dbReference type="PROSITE" id="PS50231">
    <property type="entry name" value="RICIN_B_LECTIN"/>
    <property type="match status" value="1"/>
</dbReference>
<organism evidence="4 5">
    <name type="scientific">Streptomyces finlayi</name>
    <dbReference type="NCBI Taxonomy" id="67296"/>
    <lineage>
        <taxon>Bacteria</taxon>
        <taxon>Bacillati</taxon>
        <taxon>Actinomycetota</taxon>
        <taxon>Actinomycetes</taxon>
        <taxon>Kitasatosporales</taxon>
        <taxon>Streptomycetaceae</taxon>
        <taxon>Streptomyces</taxon>
    </lineage>
</organism>
<dbReference type="Pfam" id="PF00652">
    <property type="entry name" value="Ricin_B_lectin"/>
    <property type="match status" value="1"/>
</dbReference>
<keyword evidence="2" id="KW-0472">Membrane</keyword>
<evidence type="ECO:0000256" key="1">
    <source>
        <dbReference type="SAM" id="MobiDB-lite"/>
    </source>
</evidence>
<dbReference type="Proteomes" id="UP000515307">
    <property type="component" value="Chromosome"/>
</dbReference>
<keyword evidence="2" id="KW-1133">Transmembrane helix</keyword>
<feature type="region of interest" description="Disordered" evidence="1">
    <location>
        <begin position="43"/>
        <end position="158"/>
    </location>
</feature>
<dbReference type="AlphaFoldDB" id="A0A7G7BW47"/>
<feature type="compositionally biased region" description="Basic and acidic residues" evidence="1">
    <location>
        <begin position="123"/>
        <end position="144"/>
    </location>
</feature>
<sequence>MTATAIGRPQQQAGPVGRPGKAVLAGAAVAGALLVSVPFLVLAGNDDEGPGRPSVAAAGTVLDGSASEAPGEFAVTAPEKGSPDDDGDKKDTVESVPEKPVKRAPAPDTAEDGPKKAVGPGDSPKKAAEAKEPAKRPSEQKESGSPENPPAKAASGVTLSAPVSLRSHLSGRCIDVPAHDFSDGKALHVWDCNNADAQLWRFASDGTIRIKDKCLDVAGANFSNGTPIQITWCNGNAAQQFVLNGSHDLVNTVVGMCVDIRDANRNSGTALQLWSCNGADNQKWSV</sequence>
<feature type="domain" description="Ricin B lectin" evidence="3">
    <location>
        <begin position="161"/>
        <end position="286"/>
    </location>
</feature>
<protein>
    <recommendedName>
        <fullName evidence="3">Ricin B lectin domain-containing protein</fullName>
    </recommendedName>
</protein>
<keyword evidence="2" id="KW-0812">Transmembrane</keyword>
<feature type="compositionally biased region" description="Basic and acidic residues" evidence="1">
    <location>
        <begin position="81"/>
        <end position="101"/>
    </location>
</feature>
<name>A0A7G7BW47_9ACTN</name>
<dbReference type="SUPFAM" id="SSF50370">
    <property type="entry name" value="Ricin B-like lectins"/>
    <property type="match status" value="1"/>
</dbReference>
<dbReference type="EMBL" id="CP045702">
    <property type="protein sequence ID" value="QNE79562.1"/>
    <property type="molecule type" value="Genomic_DNA"/>
</dbReference>
<evidence type="ECO:0000259" key="3">
    <source>
        <dbReference type="SMART" id="SM00458"/>
    </source>
</evidence>
<keyword evidence="5" id="KW-1185">Reference proteome</keyword>
<proteinExistence type="predicted"/>
<dbReference type="SMART" id="SM00458">
    <property type="entry name" value="RICIN"/>
    <property type="match status" value="1"/>
</dbReference>
<gene>
    <name evidence="4" type="ORF">F0344_34130</name>
</gene>
<dbReference type="InterPro" id="IPR035992">
    <property type="entry name" value="Ricin_B-like_lectins"/>
</dbReference>
<evidence type="ECO:0000313" key="4">
    <source>
        <dbReference type="EMBL" id="QNE79562.1"/>
    </source>
</evidence>
<evidence type="ECO:0000313" key="5">
    <source>
        <dbReference type="Proteomes" id="UP000515307"/>
    </source>
</evidence>